<proteinExistence type="predicted"/>
<evidence type="ECO:0000313" key="4">
    <source>
        <dbReference type="Proteomes" id="UP000001305"/>
    </source>
</evidence>
<dbReference type="KEGG" id="vg:5076564"/>
<dbReference type="OrthoDB" id="22240at10239"/>
<reference evidence="3 4" key="1">
    <citation type="submission" date="2005-03" db="EMBL/GenBank/DDBJ databases">
        <title>Sequencing of bacteriophage Xp15 from Xanthomonas campestris pv. pelargonii and identification of the lysis genes.</title>
        <authorList>
            <person name="Ramadugu C."/>
            <person name="Gabriel D.W."/>
        </authorList>
    </citation>
    <scope>NUCLEOTIDE SEQUENCE [LARGE SCALE GENOMIC DNA]</scope>
</reference>
<dbReference type="EMBL" id="AY986977">
    <property type="protein sequence ID" value="AAX84872.1"/>
    <property type="molecule type" value="Genomic_DNA"/>
</dbReference>
<name>Q52PP3_9CAUD</name>
<accession>Q52PP3</accession>
<dbReference type="GeneID" id="5076564"/>
<dbReference type="InterPro" id="IPR045958">
    <property type="entry name" value="DUF6378"/>
</dbReference>
<evidence type="ECO:0000313" key="3">
    <source>
        <dbReference type="EMBL" id="AAX84872.1"/>
    </source>
</evidence>
<organism evidence="3 4">
    <name type="scientific">Xanthomonas phage Xp15</name>
    <dbReference type="NCBI Taxonomy" id="322855"/>
    <lineage>
        <taxon>Viruses</taxon>
        <taxon>Duplodnaviria</taxon>
        <taxon>Heunggongvirae</taxon>
        <taxon>Uroviricota</taxon>
        <taxon>Caudoviricetes</taxon>
        <taxon>Alachuavirus</taxon>
        <taxon>Alachuavirus Xp15</taxon>
    </lineage>
</organism>
<keyword evidence="1" id="KW-0175">Coiled coil</keyword>
<sequence>MTYTQTNAINDAKRVHKIVATGVAPQAVAAARAVHNLKQLVEHATGITYVPEQESLTWQDKYHNVNALANQKMEKIAELQNEVARLREGLNSAHDLIKHLDEKSKPETVVNILHKANDIIYGDREKAYGSPRFNLDTIAQLWSVYMHRRFHSWGIDGLKIEAEDVSQLMILLKTARLISNPTHADSLTDQAGYAALQHRINTPESESKIHCGSNLSEKVVDEVAKDASKGVTLDDALRAFGDEMVKLNVHFGEVPFEEVHGRKKNMTK</sequence>
<evidence type="ECO:0000259" key="2">
    <source>
        <dbReference type="Pfam" id="PF19905"/>
    </source>
</evidence>
<protein>
    <submittedName>
        <fullName evidence="3">Putative DNA dependent DNA polymerase</fullName>
    </submittedName>
</protein>
<dbReference type="Pfam" id="PF19905">
    <property type="entry name" value="DUF6378"/>
    <property type="match status" value="1"/>
</dbReference>
<feature type="coiled-coil region" evidence="1">
    <location>
        <begin position="62"/>
        <end position="96"/>
    </location>
</feature>
<feature type="domain" description="DUF6378" evidence="2">
    <location>
        <begin position="111"/>
        <end position="200"/>
    </location>
</feature>
<dbReference type="Proteomes" id="UP000001305">
    <property type="component" value="Segment"/>
</dbReference>
<keyword evidence="4" id="KW-1185">Reference proteome</keyword>
<evidence type="ECO:0000256" key="1">
    <source>
        <dbReference type="SAM" id="Coils"/>
    </source>
</evidence>
<dbReference type="RefSeq" id="YP_239301.1">
    <property type="nucleotide sequence ID" value="NC_007024.1"/>
</dbReference>